<keyword evidence="1" id="KW-0812">Transmembrane</keyword>
<protein>
    <submittedName>
        <fullName evidence="2">Uncharacterized protein</fullName>
    </submittedName>
</protein>
<sequence length="166" mass="18673">MRPDACCPQVFGWRRYLHSKLSYSTITWRLQQWITTPTLRIREAPGDVKRCQRWVTTQTLFSGGGAGRIPIYLHSTSMLLILSIQLIVYISVNNGAICLKLGMGAPCGAPYLLIYTSSPLFTFHIPQLLCPFELLFKYSPTIHSAVALKTRPLSSTARTIVRDRTG</sequence>
<gene>
    <name evidence="2" type="ORF">Zmor_005983</name>
</gene>
<evidence type="ECO:0000313" key="2">
    <source>
        <dbReference type="EMBL" id="KAJ3661592.1"/>
    </source>
</evidence>
<dbReference type="EMBL" id="JALNTZ010000002">
    <property type="protein sequence ID" value="KAJ3661592.1"/>
    <property type="molecule type" value="Genomic_DNA"/>
</dbReference>
<organism evidence="2 3">
    <name type="scientific">Zophobas morio</name>
    <dbReference type="NCBI Taxonomy" id="2755281"/>
    <lineage>
        <taxon>Eukaryota</taxon>
        <taxon>Metazoa</taxon>
        <taxon>Ecdysozoa</taxon>
        <taxon>Arthropoda</taxon>
        <taxon>Hexapoda</taxon>
        <taxon>Insecta</taxon>
        <taxon>Pterygota</taxon>
        <taxon>Neoptera</taxon>
        <taxon>Endopterygota</taxon>
        <taxon>Coleoptera</taxon>
        <taxon>Polyphaga</taxon>
        <taxon>Cucujiformia</taxon>
        <taxon>Tenebrionidae</taxon>
        <taxon>Zophobas</taxon>
    </lineage>
</organism>
<comment type="caution">
    <text evidence="2">The sequence shown here is derived from an EMBL/GenBank/DDBJ whole genome shotgun (WGS) entry which is preliminary data.</text>
</comment>
<feature type="transmembrane region" description="Helical" evidence="1">
    <location>
        <begin position="71"/>
        <end position="92"/>
    </location>
</feature>
<keyword evidence="1" id="KW-0472">Membrane</keyword>
<reference evidence="2" key="1">
    <citation type="journal article" date="2023" name="G3 (Bethesda)">
        <title>Whole genome assemblies of Zophobas morio and Tenebrio molitor.</title>
        <authorList>
            <person name="Kaur S."/>
            <person name="Stinson S.A."/>
            <person name="diCenzo G.C."/>
        </authorList>
    </citation>
    <scope>NUCLEOTIDE SEQUENCE</scope>
    <source>
        <strain evidence="2">QUZm001</strain>
    </source>
</reference>
<dbReference type="AlphaFoldDB" id="A0AA38IQW8"/>
<evidence type="ECO:0000313" key="3">
    <source>
        <dbReference type="Proteomes" id="UP001168821"/>
    </source>
</evidence>
<evidence type="ECO:0000256" key="1">
    <source>
        <dbReference type="SAM" id="Phobius"/>
    </source>
</evidence>
<proteinExistence type="predicted"/>
<keyword evidence="3" id="KW-1185">Reference proteome</keyword>
<dbReference type="Proteomes" id="UP001168821">
    <property type="component" value="Unassembled WGS sequence"/>
</dbReference>
<name>A0AA38IQW8_9CUCU</name>
<accession>A0AA38IQW8</accession>
<keyword evidence="1" id="KW-1133">Transmembrane helix</keyword>